<keyword evidence="1" id="KW-0472">Membrane</keyword>
<accession>A0A9D2F602</accession>
<feature type="transmembrane region" description="Helical" evidence="1">
    <location>
        <begin position="202"/>
        <end position="224"/>
    </location>
</feature>
<dbReference type="Proteomes" id="UP000824063">
    <property type="component" value="Unassembled WGS sequence"/>
</dbReference>
<gene>
    <name evidence="2" type="ORF">IAA20_01070</name>
</gene>
<feature type="transmembrane region" description="Helical" evidence="1">
    <location>
        <begin position="108"/>
        <end position="133"/>
    </location>
</feature>
<keyword evidence="1" id="KW-1133">Transmembrane helix</keyword>
<comment type="caution">
    <text evidence="2">The sequence shown here is derived from an EMBL/GenBank/DDBJ whole genome shotgun (WGS) entry which is preliminary data.</text>
</comment>
<feature type="transmembrane region" description="Helical" evidence="1">
    <location>
        <begin position="67"/>
        <end position="87"/>
    </location>
</feature>
<evidence type="ECO:0000313" key="3">
    <source>
        <dbReference type="Proteomes" id="UP000824063"/>
    </source>
</evidence>
<proteinExistence type="predicted"/>
<dbReference type="EMBL" id="DXBN01000024">
    <property type="protein sequence ID" value="HIZ52522.1"/>
    <property type="molecule type" value="Genomic_DNA"/>
</dbReference>
<sequence>MVNKFKKQANSSFSFHLLFFISLILLFCISFMLNTLILSLDSVKINDQSLSPIVDELLTSYTQMKGHLLITLSIAFLGFFSYQQRLNKKTIEKMRQQLTKRAIVRQRLLDNGFLFGVALLTIFLTILLFPSIYQDIIIQTHSSLASHSAKITNFLENSLVEASSNHIVLRFTTMQQVFKHLFYFSPEKWTRLFFESFLQSGLLFSALLIGINSLVTTSHLFWLANQKKTRP</sequence>
<dbReference type="AlphaFoldDB" id="A0A9D2F602"/>
<reference evidence="2" key="1">
    <citation type="journal article" date="2021" name="PeerJ">
        <title>Extensive microbial diversity within the chicken gut microbiome revealed by metagenomics and culture.</title>
        <authorList>
            <person name="Gilroy R."/>
            <person name="Ravi A."/>
            <person name="Getino M."/>
            <person name="Pursley I."/>
            <person name="Horton D.L."/>
            <person name="Alikhan N.F."/>
            <person name="Baker D."/>
            <person name="Gharbi K."/>
            <person name="Hall N."/>
            <person name="Watson M."/>
            <person name="Adriaenssens E.M."/>
            <person name="Foster-Nyarko E."/>
            <person name="Jarju S."/>
            <person name="Secka A."/>
            <person name="Antonio M."/>
            <person name="Oren A."/>
            <person name="Chaudhuri R.R."/>
            <person name="La Ragione R."/>
            <person name="Hildebrand F."/>
            <person name="Pallen M.J."/>
        </authorList>
    </citation>
    <scope>NUCLEOTIDE SEQUENCE</scope>
    <source>
        <strain evidence="2">CHK172-16539</strain>
    </source>
</reference>
<protein>
    <submittedName>
        <fullName evidence="2">Uncharacterized protein</fullName>
    </submittedName>
</protein>
<reference evidence="2" key="2">
    <citation type="submission" date="2021-04" db="EMBL/GenBank/DDBJ databases">
        <authorList>
            <person name="Gilroy R."/>
        </authorList>
    </citation>
    <scope>NUCLEOTIDE SEQUENCE</scope>
    <source>
        <strain evidence="2">CHK172-16539</strain>
    </source>
</reference>
<name>A0A9D2F602_9ENTE</name>
<evidence type="ECO:0000256" key="1">
    <source>
        <dbReference type="SAM" id="Phobius"/>
    </source>
</evidence>
<keyword evidence="1" id="KW-0812">Transmembrane</keyword>
<evidence type="ECO:0000313" key="2">
    <source>
        <dbReference type="EMBL" id="HIZ52522.1"/>
    </source>
</evidence>
<organism evidence="2 3">
    <name type="scientific">Candidatus Enterococcus avicola</name>
    <dbReference type="NCBI Taxonomy" id="2838561"/>
    <lineage>
        <taxon>Bacteria</taxon>
        <taxon>Bacillati</taxon>
        <taxon>Bacillota</taxon>
        <taxon>Bacilli</taxon>
        <taxon>Lactobacillales</taxon>
        <taxon>Enterococcaceae</taxon>
        <taxon>Enterococcus</taxon>
    </lineage>
</organism>
<feature type="transmembrane region" description="Helical" evidence="1">
    <location>
        <begin position="12"/>
        <end position="33"/>
    </location>
</feature>